<evidence type="ECO:0000256" key="1">
    <source>
        <dbReference type="SAM" id="Phobius"/>
    </source>
</evidence>
<evidence type="ECO:0000313" key="2">
    <source>
        <dbReference type="EMBL" id="MCD7471819.1"/>
    </source>
</evidence>
<dbReference type="EMBL" id="JACEIK010001728">
    <property type="protein sequence ID" value="MCD7471819.1"/>
    <property type="molecule type" value="Genomic_DNA"/>
</dbReference>
<feature type="non-terminal residue" evidence="2">
    <location>
        <position position="69"/>
    </location>
</feature>
<organism evidence="2 3">
    <name type="scientific">Datura stramonium</name>
    <name type="common">Jimsonweed</name>
    <name type="synonym">Common thornapple</name>
    <dbReference type="NCBI Taxonomy" id="4076"/>
    <lineage>
        <taxon>Eukaryota</taxon>
        <taxon>Viridiplantae</taxon>
        <taxon>Streptophyta</taxon>
        <taxon>Embryophyta</taxon>
        <taxon>Tracheophyta</taxon>
        <taxon>Spermatophyta</taxon>
        <taxon>Magnoliopsida</taxon>
        <taxon>eudicotyledons</taxon>
        <taxon>Gunneridae</taxon>
        <taxon>Pentapetalae</taxon>
        <taxon>asterids</taxon>
        <taxon>lamiids</taxon>
        <taxon>Solanales</taxon>
        <taxon>Solanaceae</taxon>
        <taxon>Solanoideae</taxon>
        <taxon>Datureae</taxon>
        <taxon>Datura</taxon>
    </lineage>
</organism>
<proteinExistence type="predicted"/>
<gene>
    <name evidence="2" type="ORF">HAX54_012495</name>
</gene>
<sequence length="69" mass="7526">MSECFLEFDVGVHFKAMGTTTISLSLIVIGRSPMSHRWKLPCPSVFLTIGDSSMVHESPSAVRRNSDGA</sequence>
<keyword evidence="3" id="KW-1185">Reference proteome</keyword>
<keyword evidence="1" id="KW-1133">Transmembrane helix</keyword>
<keyword evidence="1" id="KW-0472">Membrane</keyword>
<protein>
    <submittedName>
        <fullName evidence="2">Uncharacterized protein</fullName>
    </submittedName>
</protein>
<comment type="caution">
    <text evidence="2">The sequence shown here is derived from an EMBL/GenBank/DDBJ whole genome shotgun (WGS) entry which is preliminary data.</text>
</comment>
<dbReference type="Proteomes" id="UP000823775">
    <property type="component" value="Unassembled WGS sequence"/>
</dbReference>
<feature type="transmembrane region" description="Helical" evidence="1">
    <location>
        <begin position="12"/>
        <end position="30"/>
    </location>
</feature>
<reference evidence="2 3" key="1">
    <citation type="journal article" date="2021" name="BMC Genomics">
        <title>Datura genome reveals duplications of psychoactive alkaloid biosynthetic genes and high mutation rate following tissue culture.</title>
        <authorList>
            <person name="Rajewski A."/>
            <person name="Carter-House D."/>
            <person name="Stajich J."/>
            <person name="Litt A."/>
        </authorList>
    </citation>
    <scope>NUCLEOTIDE SEQUENCE [LARGE SCALE GENOMIC DNA]</scope>
    <source>
        <strain evidence="2">AR-01</strain>
    </source>
</reference>
<keyword evidence="1" id="KW-0812">Transmembrane</keyword>
<name>A0ABS8TMT6_DATST</name>
<evidence type="ECO:0000313" key="3">
    <source>
        <dbReference type="Proteomes" id="UP000823775"/>
    </source>
</evidence>
<accession>A0ABS8TMT6</accession>